<feature type="compositionally biased region" description="Polar residues" evidence="13">
    <location>
        <begin position="722"/>
        <end position="735"/>
    </location>
</feature>
<dbReference type="InterPro" id="IPR046792">
    <property type="entry name" value="Peptidase_C54_cat"/>
</dbReference>
<evidence type="ECO:0000256" key="6">
    <source>
        <dbReference type="ARBA" id="ARBA00022670"/>
    </source>
</evidence>
<dbReference type="GO" id="GO:0015031">
    <property type="term" value="P:protein transport"/>
    <property type="evidence" value="ECO:0007669"/>
    <property type="project" value="UniProtKB-KW"/>
</dbReference>
<keyword evidence="4" id="KW-0813">Transport</keyword>
<keyword evidence="10" id="KW-0072">Autophagy</keyword>
<feature type="compositionally biased region" description="Polar residues" evidence="13">
    <location>
        <begin position="161"/>
        <end position="175"/>
    </location>
</feature>
<feature type="compositionally biased region" description="Low complexity" evidence="13">
    <location>
        <begin position="331"/>
        <end position="352"/>
    </location>
</feature>
<evidence type="ECO:0000256" key="2">
    <source>
        <dbReference type="ARBA" id="ARBA00004496"/>
    </source>
</evidence>
<dbReference type="GO" id="GO:0004197">
    <property type="term" value="F:cysteine-type endopeptidase activity"/>
    <property type="evidence" value="ECO:0007669"/>
    <property type="project" value="TreeGrafter"/>
</dbReference>
<evidence type="ECO:0000256" key="13">
    <source>
        <dbReference type="SAM" id="MobiDB-lite"/>
    </source>
</evidence>
<feature type="compositionally biased region" description="Low complexity" evidence="13">
    <location>
        <begin position="755"/>
        <end position="768"/>
    </location>
</feature>
<evidence type="ECO:0000256" key="7">
    <source>
        <dbReference type="ARBA" id="ARBA00022801"/>
    </source>
</evidence>
<feature type="region of interest" description="Disordered" evidence="13">
    <location>
        <begin position="1"/>
        <end position="192"/>
    </location>
</feature>
<dbReference type="OrthoDB" id="2960936at2759"/>
<dbReference type="Pfam" id="PF03416">
    <property type="entry name" value="Peptidase_C54"/>
    <property type="match status" value="1"/>
</dbReference>
<organism evidence="15 16">
    <name type="scientific">Crucibulum laeve</name>
    <dbReference type="NCBI Taxonomy" id="68775"/>
    <lineage>
        <taxon>Eukaryota</taxon>
        <taxon>Fungi</taxon>
        <taxon>Dikarya</taxon>
        <taxon>Basidiomycota</taxon>
        <taxon>Agaricomycotina</taxon>
        <taxon>Agaricomycetes</taxon>
        <taxon>Agaricomycetidae</taxon>
        <taxon>Agaricales</taxon>
        <taxon>Agaricineae</taxon>
        <taxon>Nidulariaceae</taxon>
        <taxon>Crucibulum</taxon>
    </lineage>
</organism>
<dbReference type="EMBL" id="ML213668">
    <property type="protein sequence ID" value="TFK32623.1"/>
    <property type="molecule type" value="Genomic_DNA"/>
</dbReference>
<feature type="region of interest" description="Disordered" evidence="13">
    <location>
        <begin position="222"/>
        <end position="256"/>
    </location>
</feature>
<dbReference type="GO" id="GO:0035973">
    <property type="term" value="P:aggrephagy"/>
    <property type="evidence" value="ECO:0007669"/>
    <property type="project" value="TreeGrafter"/>
</dbReference>
<feature type="region of interest" description="Disordered" evidence="13">
    <location>
        <begin position="303"/>
        <end position="362"/>
    </location>
</feature>
<reference evidence="15 16" key="1">
    <citation type="journal article" date="2019" name="Nat. Ecol. Evol.">
        <title>Megaphylogeny resolves global patterns of mushroom evolution.</title>
        <authorList>
            <person name="Varga T."/>
            <person name="Krizsan K."/>
            <person name="Foldi C."/>
            <person name="Dima B."/>
            <person name="Sanchez-Garcia M."/>
            <person name="Sanchez-Ramirez S."/>
            <person name="Szollosi G.J."/>
            <person name="Szarkandi J.G."/>
            <person name="Papp V."/>
            <person name="Albert L."/>
            <person name="Andreopoulos W."/>
            <person name="Angelini C."/>
            <person name="Antonin V."/>
            <person name="Barry K.W."/>
            <person name="Bougher N.L."/>
            <person name="Buchanan P."/>
            <person name="Buyck B."/>
            <person name="Bense V."/>
            <person name="Catcheside P."/>
            <person name="Chovatia M."/>
            <person name="Cooper J."/>
            <person name="Damon W."/>
            <person name="Desjardin D."/>
            <person name="Finy P."/>
            <person name="Geml J."/>
            <person name="Haridas S."/>
            <person name="Hughes K."/>
            <person name="Justo A."/>
            <person name="Karasinski D."/>
            <person name="Kautmanova I."/>
            <person name="Kiss B."/>
            <person name="Kocsube S."/>
            <person name="Kotiranta H."/>
            <person name="LaButti K.M."/>
            <person name="Lechner B.E."/>
            <person name="Liimatainen K."/>
            <person name="Lipzen A."/>
            <person name="Lukacs Z."/>
            <person name="Mihaltcheva S."/>
            <person name="Morgado L.N."/>
            <person name="Niskanen T."/>
            <person name="Noordeloos M.E."/>
            <person name="Ohm R.A."/>
            <person name="Ortiz-Santana B."/>
            <person name="Ovrebo C."/>
            <person name="Racz N."/>
            <person name="Riley R."/>
            <person name="Savchenko A."/>
            <person name="Shiryaev A."/>
            <person name="Soop K."/>
            <person name="Spirin V."/>
            <person name="Szebenyi C."/>
            <person name="Tomsovsky M."/>
            <person name="Tulloss R.E."/>
            <person name="Uehling J."/>
            <person name="Grigoriev I.V."/>
            <person name="Vagvolgyi C."/>
            <person name="Papp T."/>
            <person name="Martin F.M."/>
            <person name="Miettinen O."/>
            <person name="Hibbett D.S."/>
            <person name="Nagy L.G."/>
        </authorList>
    </citation>
    <scope>NUCLEOTIDE SEQUENCE [LARGE SCALE GENOMIC DNA]</scope>
    <source>
        <strain evidence="15 16">CBS 166.37</strain>
    </source>
</reference>
<feature type="compositionally biased region" description="Polar residues" evidence="13">
    <location>
        <begin position="309"/>
        <end position="326"/>
    </location>
</feature>
<name>A0A5C3LK37_9AGAR</name>
<feature type="compositionally biased region" description="Acidic residues" evidence="13">
    <location>
        <begin position="868"/>
        <end position="895"/>
    </location>
</feature>
<dbReference type="Proteomes" id="UP000308652">
    <property type="component" value="Unassembled WGS sequence"/>
</dbReference>
<feature type="compositionally biased region" description="Low complexity" evidence="13">
    <location>
        <begin position="401"/>
        <end position="417"/>
    </location>
</feature>
<feature type="region of interest" description="Disordered" evidence="13">
    <location>
        <begin position="394"/>
        <end position="437"/>
    </location>
</feature>
<comment type="catalytic activity">
    <reaction evidence="11">
        <text>[protein]-C-terminal L-amino acid-glycyl-phosphatidylethanolamide + H2O = [protein]-C-terminal L-amino acid-glycine + a 1,2-diacyl-sn-glycero-3-phosphoethanolamine</text>
        <dbReference type="Rhea" id="RHEA:67548"/>
        <dbReference type="Rhea" id="RHEA-COMP:17323"/>
        <dbReference type="Rhea" id="RHEA-COMP:17324"/>
        <dbReference type="ChEBI" id="CHEBI:15377"/>
        <dbReference type="ChEBI" id="CHEBI:64612"/>
        <dbReference type="ChEBI" id="CHEBI:172940"/>
        <dbReference type="ChEBI" id="CHEBI:172941"/>
    </reaction>
    <physiologicalReaction direction="left-to-right" evidence="11">
        <dbReference type="Rhea" id="RHEA:67549"/>
    </physiologicalReaction>
</comment>
<comment type="similarity">
    <text evidence="3">Belongs to the peptidase C54 family.</text>
</comment>
<comment type="subcellular location">
    <subcellularLocation>
        <location evidence="2">Cytoplasm</location>
    </subcellularLocation>
    <subcellularLocation>
        <location evidence="1">Preautophagosomal structure</location>
    </subcellularLocation>
</comment>
<feature type="compositionally biased region" description="Polar residues" evidence="13">
    <location>
        <begin position="688"/>
        <end position="714"/>
    </location>
</feature>
<keyword evidence="5" id="KW-0963">Cytoplasm</keyword>
<evidence type="ECO:0000256" key="10">
    <source>
        <dbReference type="ARBA" id="ARBA00023006"/>
    </source>
</evidence>
<feature type="compositionally biased region" description="Basic and acidic residues" evidence="13">
    <location>
        <begin position="910"/>
        <end position="923"/>
    </location>
</feature>
<feature type="compositionally biased region" description="Pro residues" evidence="13">
    <location>
        <begin position="13"/>
        <end position="24"/>
    </location>
</feature>
<evidence type="ECO:0000256" key="3">
    <source>
        <dbReference type="ARBA" id="ARBA00010958"/>
    </source>
</evidence>
<evidence type="ECO:0000256" key="5">
    <source>
        <dbReference type="ARBA" id="ARBA00022490"/>
    </source>
</evidence>
<keyword evidence="8" id="KW-0788">Thiol protease</keyword>
<feature type="region of interest" description="Disordered" evidence="13">
    <location>
        <begin position="654"/>
        <end position="771"/>
    </location>
</feature>
<evidence type="ECO:0000259" key="14">
    <source>
        <dbReference type="Pfam" id="PF03416"/>
    </source>
</evidence>
<keyword evidence="16" id="KW-1185">Reference proteome</keyword>
<dbReference type="GO" id="GO:0000045">
    <property type="term" value="P:autophagosome assembly"/>
    <property type="evidence" value="ECO:0007669"/>
    <property type="project" value="TreeGrafter"/>
</dbReference>
<dbReference type="PANTHER" id="PTHR22624">
    <property type="entry name" value="CYSTEINE PROTEASE ATG4"/>
    <property type="match status" value="1"/>
</dbReference>
<evidence type="ECO:0000256" key="8">
    <source>
        <dbReference type="ARBA" id="ARBA00022807"/>
    </source>
</evidence>
<dbReference type="GO" id="GO:0000407">
    <property type="term" value="C:phagophore assembly site"/>
    <property type="evidence" value="ECO:0007669"/>
    <property type="project" value="UniProtKB-SubCell"/>
</dbReference>
<evidence type="ECO:0000256" key="9">
    <source>
        <dbReference type="ARBA" id="ARBA00022927"/>
    </source>
</evidence>
<dbReference type="PANTHER" id="PTHR22624:SF49">
    <property type="entry name" value="CYSTEINE PROTEASE"/>
    <property type="match status" value="1"/>
</dbReference>
<accession>A0A5C3LK37</accession>
<evidence type="ECO:0000256" key="11">
    <source>
        <dbReference type="ARBA" id="ARBA00029362"/>
    </source>
</evidence>
<dbReference type="GO" id="GO:0000423">
    <property type="term" value="P:mitophagy"/>
    <property type="evidence" value="ECO:0007669"/>
    <property type="project" value="TreeGrafter"/>
</dbReference>
<protein>
    <recommendedName>
        <fullName evidence="12">Autophagy-related protein 4</fullName>
    </recommendedName>
</protein>
<sequence>MSGMHSRHTPSPTTSPSPSSPPTQAPSKLPKFLQNKANRDRSKSVSANGVDPAMSTSSLASGSSGGGSISPEISQGGSGKRRGSKFLGVKSKAEREEREARRSSDSRQSHNAEIGNANGQGQGQENADSSPPVDISEPPVIIEPQSVPRARTRSERPATPSMPSSHMLNSNTTSHPAISLHPSSSTSTSASRISDLPTRLSGWFSHTFSTSTTDLSLPSLLAHSASPHNTHPSRESYNSNSSSSQSVSSPMKGKASALLTAAKHGKGHLDKAMRYLLDSDSTPDKCTDPIWILGVVHPGWEPPPPSPPVANTQLAISTPGRKSSGSPPAFRSSTSSLASTASLSRSLSQSQQHSGKHGKDKDPSAYWPPVFYADFTSRVWLTYRSQFPTPIRDQRLGDLCGDPSSGSVHSGSSSGGKSAEGGGIVGSPTTVRRPWNWGGEKSWTSDSGWGCMLRTGQSLLANALMHLHLGRDWRRPPYPIHTADYATYVQILTWFLDTPAPDAPFSVHRMALAGKELGTDVGQWFGPSTAAGAIRTLVQAFPEAGLGVSVASDGMLFQSDIFAASHTDLGSRSPKRHGKGGSTTWGDRPVLLLLGIRLGIDGVNPIYYETIKQLYTFPQSVGIAGGRPSSSYYFVGSQADNLFYLDPHHARPAIPLRPPPHVPAVINISANKDSTPENDKESARQRQRSPTSSPYNNRVPTSPSSIRTGSSTFSYHAPVSPSPLQHQFSTSSADSSEYPHTRSPPSSQHHGRWRSASASQASSPGISSPEMDFRELGVVGEGGSSFAEREEGLDPIQEHYCTAYSAAELNTFHCERVRKMPLSGLDPSMLIGFLCRDEADWWDFRRRVAELPRTIFSIQDEPPSWSSDMDDNVGMESMSEQDDLDMDMDEEDDASGEQFFDTRSGSPSIDSRRGQSDRSKSEEVDTEEDPVDPVTPGPNSKFEIIQPVNSKGIGKGREVDFDPEADEEPFDDDIEDDWVDPSIPSPSLPTPTSGAPYPTSSSPSSKGDPSPAPRLAKSKSQGSAGKKKKTKKQVPVPVPMVRIPSSGGEHYPFPVTPADDAPVTPHERTRNISNGKTGGKRMHTARARDGGRTQSGGVKGILPEDS</sequence>
<dbReference type="InterPro" id="IPR038765">
    <property type="entry name" value="Papain-like_cys_pep_sf"/>
</dbReference>
<dbReference type="GO" id="GO:0019786">
    <property type="term" value="F:protein-phosphatidylethanolamide deconjugating activity"/>
    <property type="evidence" value="ECO:0007669"/>
    <property type="project" value="InterPro"/>
</dbReference>
<evidence type="ECO:0000313" key="15">
    <source>
        <dbReference type="EMBL" id="TFK32623.1"/>
    </source>
</evidence>
<dbReference type="GO" id="GO:0034727">
    <property type="term" value="P:piecemeal microautophagy of the nucleus"/>
    <property type="evidence" value="ECO:0007669"/>
    <property type="project" value="TreeGrafter"/>
</dbReference>
<dbReference type="AlphaFoldDB" id="A0A5C3LK37"/>
<feature type="compositionally biased region" description="Low complexity" evidence="13">
    <location>
        <begin position="235"/>
        <end position="249"/>
    </location>
</feature>
<dbReference type="GO" id="GO:0016485">
    <property type="term" value="P:protein processing"/>
    <property type="evidence" value="ECO:0007669"/>
    <property type="project" value="TreeGrafter"/>
</dbReference>
<gene>
    <name evidence="15" type="ORF">BDQ12DRAFT_728477</name>
</gene>
<proteinExistence type="inferred from homology"/>
<keyword evidence="7" id="KW-0378">Hydrolase</keyword>
<dbReference type="SUPFAM" id="SSF54001">
    <property type="entry name" value="Cysteine proteinases"/>
    <property type="match status" value="2"/>
</dbReference>
<feature type="domain" description="Peptidase C54 catalytic" evidence="14">
    <location>
        <begin position="371"/>
        <end position="846"/>
    </location>
</feature>
<feature type="compositionally biased region" description="Basic and acidic residues" evidence="13">
    <location>
        <begin position="674"/>
        <end position="684"/>
    </location>
</feature>
<feature type="region of interest" description="Disordered" evidence="13">
    <location>
        <begin position="859"/>
        <end position="1106"/>
    </location>
</feature>
<feature type="compositionally biased region" description="Low complexity" evidence="13">
    <location>
        <begin position="176"/>
        <end position="192"/>
    </location>
</feature>
<dbReference type="STRING" id="68775.A0A5C3LK37"/>
<evidence type="ECO:0000256" key="12">
    <source>
        <dbReference type="ARBA" id="ARBA00030240"/>
    </source>
</evidence>
<keyword evidence="9" id="KW-0653">Protein transport</keyword>
<feature type="compositionally biased region" description="Low complexity" evidence="13">
    <location>
        <begin position="111"/>
        <end position="127"/>
    </location>
</feature>
<keyword evidence="6" id="KW-0645">Protease</keyword>
<feature type="compositionally biased region" description="Low complexity" evidence="13">
    <location>
        <begin position="990"/>
        <end position="1009"/>
    </location>
</feature>
<evidence type="ECO:0000256" key="1">
    <source>
        <dbReference type="ARBA" id="ARBA00004329"/>
    </source>
</evidence>
<feature type="compositionally biased region" description="Acidic residues" evidence="13">
    <location>
        <begin position="961"/>
        <end position="979"/>
    </location>
</feature>
<evidence type="ECO:0000313" key="16">
    <source>
        <dbReference type="Proteomes" id="UP000308652"/>
    </source>
</evidence>
<dbReference type="InterPro" id="IPR005078">
    <property type="entry name" value="Peptidase_C54"/>
</dbReference>
<feature type="compositionally biased region" description="Basic and acidic residues" evidence="13">
    <location>
        <begin position="91"/>
        <end position="110"/>
    </location>
</feature>
<evidence type="ECO:0000256" key="4">
    <source>
        <dbReference type="ARBA" id="ARBA00022448"/>
    </source>
</evidence>